<evidence type="ECO:0000256" key="2">
    <source>
        <dbReference type="ARBA" id="ARBA00009765"/>
    </source>
</evidence>
<dbReference type="RefSeq" id="WP_109350636.1">
    <property type="nucleotide sequence ID" value="NZ_BJUE01000047.1"/>
</dbReference>
<dbReference type="Gene3D" id="1.20.58.340">
    <property type="entry name" value="Magnesium transport protein CorA, transmembrane region"/>
    <property type="match status" value="2"/>
</dbReference>
<dbReference type="Pfam" id="PF01544">
    <property type="entry name" value="CorA"/>
    <property type="match status" value="1"/>
</dbReference>
<proteinExistence type="inferred from homology"/>
<dbReference type="EMBL" id="UGNP01000001">
    <property type="protein sequence ID" value="STX11167.1"/>
    <property type="molecule type" value="Genomic_DNA"/>
</dbReference>
<evidence type="ECO:0000256" key="5">
    <source>
        <dbReference type="ARBA" id="ARBA00022692"/>
    </source>
</evidence>
<keyword evidence="6 8" id="KW-1133">Transmembrane helix</keyword>
<dbReference type="PANTHER" id="PTHR46494">
    <property type="entry name" value="CORA FAMILY METAL ION TRANSPORTER (EUROFUNG)"/>
    <property type="match status" value="1"/>
</dbReference>
<evidence type="ECO:0000256" key="4">
    <source>
        <dbReference type="ARBA" id="ARBA00022475"/>
    </source>
</evidence>
<gene>
    <name evidence="8 9" type="primary">corA</name>
    <name evidence="10" type="ORF">DFR61_14124</name>
    <name evidence="9" type="ORF">NCTC10597_02976</name>
</gene>
<protein>
    <recommendedName>
        <fullName evidence="8">Magnesium transport protein CorA</fullName>
    </recommendedName>
</protein>
<evidence type="ECO:0000313" key="11">
    <source>
        <dbReference type="Proteomes" id="UP000254330"/>
    </source>
</evidence>
<evidence type="ECO:0000256" key="1">
    <source>
        <dbReference type="ARBA" id="ARBA00004651"/>
    </source>
</evidence>
<evidence type="ECO:0000313" key="10">
    <source>
        <dbReference type="EMBL" id="TDR34232.1"/>
    </source>
</evidence>
<dbReference type="CDD" id="cd12831">
    <property type="entry name" value="TmCorA-like_u2"/>
    <property type="match status" value="1"/>
</dbReference>
<dbReference type="Proteomes" id="UP000254330">
    <property type="component" value="Unassembled WGS sequence"/>
</dbReference>
<dbReference type="FunFam" id="1.20.58.340:FF:000012">
    <property type="entry name" value="Magnesium transport protein CorA"/>
    <property type="match status" value="1"/>
</dbReference>
<keyword evidence="4 8" id="KW-1003">Cell membrane</keyword>
<keyword evidence="5 8" id="KW-0812">Transmembrane</keyword>
<dbReference type="GO" id="GO:0000287">
    <property type="term" value="F:magnesium ion binding"/>
    <property type="evidence" value="ECO:0007669"/>
    <property type="project" value="TreeGrafter"/>
</dbReference>
<organism evidence="9 11">
    <name type="scientific">Kurthia zopfii</name>
    <dbReference type="NCBI Taxonomy" id="1650"/>
    <lineage>
        <taxon>Bacteria</taxon>
        <taxon>Bacillati</taxon>
        <taxon>Bacillota</taxon>
        <taxon>Bacilli</taxon>
        <taxon>Bacillales</taxon>
        <taxon>Caryophanaceae</taxon>
        <taxon>Kurthia</taxon>
    </lineage>
</organism>
<evidence type="ECO:0000256" key="7">
    <source>
        <dbReference type="ARBA" id="ARBA00023136"/>
    </source>
</evidence>
<dbReference type="GO" id="GO:0015087">
    <property type="term" value="F:cobalt ion transmembrane transporter activity"/>
    <property type="evidence" value="ECO:0007669"/>
    <property type="project" value="UniProtKB-UniRule"/>
</dbReference>
<comment type="similarity">
    <text evidence="2 8">Belongs to the CorA metal ion transporter (MIT) (TC 1.A.35) family.</text>
</comment>
<feature type="transmembrane region" description="Helical" evidence="8">
    <location>
        <begin position="254"/>
        <end position="277"/>
    </location>
</feature>
<dbReference type="GO" id="GO:0005886">
    <property type="term" value="C:plasma membrane"/>
    <property type="evidence" value="ECO:0007669"/>
    <property type="project" value="UniProtKB-SubCell"/>
</dbReference>
<dbReference type="InterPro" id="IPR045863">
    <property type="entry name" value="CorA_TM1_TM2"/>
</dbReference>
<comment type="subcellular location">
    <subcellularLocation>
        <location evidence="1">Cell membrane</location>
        <topology evidence="1">Multi-pass membrane protein</topology>
    </subcellularLocation>
    <subcellularLocation>
        <location evidence="8">Membrane</location>
        <topology evidence="8">Multi-pass membrane protein</topology>
    </subcellularLocation>
</comment>
<dbReference type="InterPro" id="IPR045861">
    <property type="entry name" value="CorA_cytoplasmic_dom"/>
</dbReference>
<sequence length="321" mass="38451">MIHTLGLTLDQQLVTDFPLEDIKKNRFEWYWVDFDEPTAQENKLLESFFNFHPLAVEDALTRLQRPKVDYYDDYFFTVIHKLNPEELIAEEVNLFVSPKFIVTYHKLPVAEFEIVRKRLISHPNRWERGTIFVMYQTIDKLVDGFFPLIYNIEDHLNSIEDELDYKNSVDLMHDVFDLRSDLLHIRRTVLPMRDLLYRILSSNRLNLIPQEKAYFGDIHDHLVKLTEMVESNRELTADMRDSHMSMNAIRMNNIMMTLTIVSTIFIPLTFIAGIYGMNFTNMPELEWHYGYFIILGFMLFVVIYMLTFFKRRGWLVFFKEK</sequence>
<evidence type="ECO:0000256" key="6">
    <source>
        <dbReference type="ARBA" id="ARBA00022989"/>
    </source>
</evidence>
<dbReference type="NCBIfam" id="TIGR00383">
    <property type="entry name" value="corA"/>
    <property type="match status" value="1"/>
</dbReference>
<reference evidence="10 12" key="2">
    <citation type="submission" date="2019-03" db="EMBL/GenBank/DDBJ databases">
        <title>Genomic Encyclopedia of Type Strains, Phase IV (KMG-IV): sequencing the most valuable type-strain genomes for metagenomic binning, comparative biology and taxonomic classification.</title>
        <authorList>
            <person name="Goeker M."/>
        </authorList>
    </citation>
    <scope>NUCLEOTIDE SEQUENCE [LARGE SCALE GENOMIC DNA]</scope>
    <source>
        <strain evidence="10 12">DSM 20580</strain>
    </source>
</reference>
<dbReference type="SUPFAM" id="SSF144083">
    <property type="entry name" value="Magnesium transport protein CorA, transmembrane region"/>
    <property type="match status" value="1"/>
</dbReference>
<keyword evidence="12" id="KW-1185">Reference proteome</keyword>
<accession>A0A2U3A9W4</accession>
<keyword evidence="7 8" id="KW-0472">Membrane</keyword>
<name>A0A2U3A9W4_9BACL</name>
<evidence type="ECO:0000256" key="8">
    <source>
        <dbReference type="RuleBase" id="RU362010"/>
    </source>
</evidence>
<evidence type="ECO:0000256" key="3">
    <source>
        <dbReference type="ARBA" id="ARBA00022448"/>
    </source>
</evidence>
<dbReference type="Gene3D" id="3.30.460.20">
    <property type="entry name" value="CorA soluble domain-like"/>
    <property type="match status" value="1"/>
</dbReference>
<keyword evidence="3 8" id="KW-0813">Transport</keyword>
<evidence type="ECO:0000313" key="12">
    <source>
        <dbReference type="Proteomes" id="UP000294641"/>
    </source>
</evidence>
<dbReference type="InterPro" id="IPR004488">
    <property type="entry name" value="Mg/Co-transport_prot_CorA"/>
</dbReference>
<dbReference type="EMBL" id="SNZG01000041">
    <property type="protein sequence ID" value="TDR34232.1"/>
    <property type="molecule type" value="Genomic_DNA"/>
</dbReference>
<dbReference type="SUPFAM" id="SSF143865">
    <property type="entry name" value="CorA soluble domain-like"/>
    <property type="match status" value="1"/>
</dbReference>
<feature type="transmembrane region" description="Helical" evidence="8">
    <location>
        <begin position="289"/>
        <end position="309"/>
    </location>
</feature>
<dbReference type="PANTHER" id="PTHR46494:SF1">
    <property type="entry name" value="CORA FAMILY METAL ION TRANSPORTER (EUROFUNG)"/>
    <property type="match status" value="1"/>
</dbReference>
<keyword evidence="8" id="KW-0406">Ion transport</keyword>
<reference evidence="9 11" key="1">
    <citation type="submission" date="2018-06" db="EMBL/GenBank/DDBJ databases">
        <authorList>
            <consortium name="Pathogen Informatics"/>
            <person name="Doyle S."/>
        </authorList>
    </citation>
    <scope>NUCLEOTIDE SEQUENCE [LARGE SCALE GENOMIC DNA]</scope>
    <source>
        <strain evidence="9 11">NCTC10597</strain>
    </source>
</reference>
<keyword evidence="8" id="KW-0460">Magnesium</keyword>
<evidence type="ECO:0000313" key="9">
    <source>
        <dbReference type="EMBL" id="STX11167.1"/>
    </source>
</evidence>
<dbReference type="GO" id="GO:0015095">
    <property type="term" value="F:magnesium ion transmembrane transporter activity"/>
    <property type="evidence" value="ECO:0007669"/>
    <property type="project" value="UniProtKB-UniRule"/>
</dbReference>
<dbReference type="AlphaFoldDB" id="A0A2U3A9W4"/>
<dbReference type="GO" id="GO:0050897">
    <property type="term" value="F:cobalt ion binding"/>
    <property type="evidence" value="ECO:0007669"/>
    <property type="project" value="TreeGrafter"/>
</dbReference>
<dbReference type="Proteomes" id="UP000294641">
    <property type="component" value="Unassembled WGS sequence"/>
</dbReference>
<dbReference type="OrthoDB" id="9803416at2"/>
<comment type="function">
    <text evidence="8">Mediates influx of magnesium ions.</text>
</comment>
<dbReference type="InterPro" id="IPR002523">
    <property type="entry name" value="MgTranspt_CorA/ZnTranspt_ZntB"/>
</dbReference>
<comment type="caution">
    <text evidence="9">The sequence shown here is derived from an EMBL/GenBank/DDBJ whole genome shotgun (WGS) entry which is preliminary data.</text>
</comment>